<keyword evidence="5" id="KW-1185">Reference proteome</keyword>
<evidence type="ECO:0000259" key="3">
    <source>
        <dbReference type="Pfam" id="PF02397"/>
    </source>
</evidence>
<gene>
    <name evidence="4" type="ORF">SAMN02745158_02429</name>
</gene>
<evidence type="ECO:0000256" key="1">
    <source>
        <dbReference type="ARBA" id="ARBA00006464"/>
    </source>
</evidence>
<dbReference type="EMBL" id="FQVI01000012">
    <property type="protein sequence ID" value="SHF07298.1"/>
    <property type="molecule type" value="Genomic_DNA"/>
</dbReference>
<accession>A0A1M4YNQ7</accession>
<dbReference type="InterPro" id="IPR003362">
    <property type="entry name" value="Bact_transf"/>
</dbReference>
<sequence>MMLIKWENLPLEMQNQEVRKYYDILKTKQASMFFKRIFDVVTSSILLLALSPAFLILAITIKIDSKGPVFFRQIRVTQYNKKFRIFKFRSMVQGADKGSQVTISEDTRITRVGKFIRKCRLDEVSQLIDVFRGTMTFVGTRPESLKYVEAYTPEMMATLLLPAGVTSLASIYFKDEAKLLDVAEDTDRVYIEQILPAKMYYNLKDVENFNFFRDIKIMVMTCLAMLGKEYKGSIKL</sequence>
<organism evidence="4 5">
    <name type="scientific">Lactonifactor longoviformis DSM 17459</name>
    <dbReference type="NCBI Taxonomy" id="1122155"/>
    <lineage>
        <taxon>Bacteria</taxon>
        <taxon>Bacillati</taxon>
        <taxon>Bacillota</taxon>
        <taxon>Clostridia</taxon>
        <taxon>Eubacteriales</taxon>
        <taxon>Clostridiaceae</taxon>
        <taxon>Lactonifactor</taxon>
    </lineage>
</organism>
<dbReference type="STRING" id="1122155.SAMN02745158_02429"/>
<feature type="domain" description="Bacterial sugar transferase" evidence="3">
    <location>
        <begin position="35"/>
        <end position="226"/>
    </location>
</feature>
<dbReference type="Proteomes" id="UP000184245">
    <property type="component" value="Unassembled WGS sequence"/>
</dbReference>
<name>A0A1M4YNQ7_9CLOT</name>
<keyword evidence="2" id="KW-0472">Membrane</keyword>
<reference evidence="4 5" key="1">
    <citation type="submission" date="2016-11" db="EMBL/GenBank/DDBJ databases">
        <authorList>
            <person name="Jaros S."/>
            <person name="Januszkiewicz K."/>
            <person name="Wedrychowicz H."/>
        </authorList>
    </citation>
    <scope>NUCLEOTIDE SEQUENCE [LARGE SCALE GENOMIC DNA]</scope>
    <source>
        <strain evidence="4 5">DSM 17459</strain>
    </source>
</reference>
<keyword evidence="2" id="KW-0812">Transmembrane</keyword>
<dbReference type="GO" id="GO:0016780">
    <property type="term" value="F:phosphotransferase activity, for other substituted phosphate groups"/>
    <property type="evidence" value="ECO:0007669"/>
    <property type="project" value="TreeGrafter"/>
</dbReference>
<evidence type="ECO:0000313" key="5">
    <source>
        <dbReference type="Proteomes" id="UP000184245"/>
    </source>
</evidence>
<evidence type="ECO:0000256" key="2">
    <source>
        <dbReference type="SAM" id="Phobius"/>
    </source>
</evidence>
<dbReference type="AlphaFoldDB" id="A0A1M4YNQ7"/>
<comment type="similarity">
    <text evidence="1">Belongs to the bacterial sugar transferase family.</text>
</comment>
<dbReference type="PANTHER" id="PTHR30576">
    <property type="entry name" value="COLANIC BIOSYNTHESIS UDP-GLUCOSE LIPID CARRIER TRANSFERASE"/>
    <property type="match status" value="1"/>
</dbReference>
<proteinExistence type="inferred from homology"/>
<keyword evidence="4" id="KW-0808">Transferase</keyword>
<dbReference type="Pfam" id="PF02397">
    <property type="entry name" value="Bac_transf"/>
    <property type="match status" value="1"/>
</dbReference>
<dbReference type="PANTHER" id="PTHR30576:SF0">
    <property type="entry name" value="UNDECAPRENYL-PHOSPHATE N-ACETYLGALACTOSAMINYL 1-PHOSPHATE TRANSFERASE-RELATED"/>
    <property type="match status" value="1"/>
</dbReference>
<keyword evidence="2" id="KW-1133">Transmembrane helix</keyword>
<feature type="transmembrane region" description="Helical" evidence="2">
    <location>
        <begin position="37"/>
        <end position="61"/>
    </location>
</feature>
<evidence type="ECO:0000313" key="4">
    <source>
        <dbReference type="EMBL" id="SHF07298.1"/>
    </source>
</evidence>
<protein>
    <submittedName>
        <fullName evidence="4">Sugar transferase involved in LPS biosynthesis (Colanic, teichoic acid)</fullName>
    </submittedName>
</protein>